<dbReference type="Gene3D" id="1.10.287.130">
    <property type="match status" value="1"/>
</dbReference>
<dbReference type="InterPro" id="IPR005467">
    <property type="entry name" value="His_kinase_dom"/>
</dbReference>
<dbReference type="InterPro" id="IPR003594">
    <property type="entry name" value="HATPase_dom"/>
</dbReference>
<keyword evidence="8" id="KW-0472">Membrane</keyword>
<dbReference type="CDD" id="cd00082">
    <property type="entry name" value="HisKA"/>
    <property type="match status" value="1"/>
</dbReference>
<keyword evidence="13" id="KW-1185">Reference proteome</keyword>
<evidence type="ECO:0000313" key="13">
    <source>
        <dbReference type="Proteomes" id="UP001262582"/>
    </source>
</evidence>
<dbReference type="InterPro" id="IPR011006">
    <property type="entry name" value="CheY-like_superfamily"/>
</dbReference>
<dbReference type="Gene3D" id="2.130.10.10">
    <property type="entry name" value="YVTN repeat-like/Quinoprotein amine dehydrogenase"/>
    <property type="match status" value="4"/>
</dbReference>
<evidence type="ECO:0000313" key="12">
    <source>
        <dbReference type="EMBL" id="MDT0676558.1"/>
    </source>
</evidence>
<evidence type="ECO:0000256" key="8">
    <source>
        <dbReference type="SAM" id="Phobius"/>
    </source>
</evidence>
<dbReference type="Pfam" id="PF02518">
    <property type="entry name" value="HATPase_c"/>
    <property type="match status" value="1"/>
</dbReference>
<reference evidence="12 13" key="1">
    <citation type="submission" date="2023-09" db="EMBL/GenBank/DDBJ databases">
        <authorList>
            <person name="Rey-Velasco X."/>
        </authorList>
    </citation>
    <scope>NUCLEOTIDE SEQUENCE [LARGE SCALE GENOMIC DNA]</scope>
    <source>
        <strain evidence="12 13">F117</strain>
    </source>
</reference>
<dbReference type="InterPro" id="IPR009057">
    <property type="entry name" value="Homeodomain-like_sf"/>
</dbReference>
<dbReference type="SMART" id="SM00387">
    <property type="entry name" value="HATPase_c"/>
    <property type="match status" value="1"/>
</dbReference>
<gene>
    <name evidence="12" type="ORF">RM539_08190</name>
</gene>
<dbReference type="SUPFAM" id="SSF55874">
    <property type="entry name" value="ATPase domain of HSP90 chaperone/DNA topoisomerase II/histidine kinase"/>
    <property type="match status" value="1"/>
</dbReference>
<dbReference type="SUPFAM" id="SSF46689">
    <property type="entry name" value="Homeodomain-like"/>
    <property type="match status" value="1"/>
</dbReference>
<dbReference type="SUPFAM" id="SSF47384">
    <property type="entry name" value="Homodimeric domain of signal transducing histidine kinase"/>
    <property type="match status" value="1"/>
</dbReference>
<evidence type="ECO:0000256" key="4">
    <source>
        <dbReference type="ARBA" id="ARBA00023015"/>
    </source>
</evidence>
<dbReference type="Gene3D" id="3.40.50.2300">
    <property type="match status" value="1"/>
</dbReference>
<dbReference type="Pfam" id="PF07494">
    <property type="entry name" value="Reg_prop"/>
    <property type="match status" value="6"/>
</dbReference>
<organism evidence="12 13">
    <name type="scientific">Autumnicola musiva</name>
    <dbReference type="NCBI Taxonomy" id="3075589"/>
    <lineage>
        <taxon>Bacteria</taxon>
        <taxon>Pseudomonadati</taxon>
        <taxon>Bacteroidota</taxon>
        <taxon>Flavobacteriia</taxon>
        <taxon>Flavobacteriales</taxon>
        <taxon>Flavobacteriaceae</taxon>
        <taxon>Autumnicola</taxon>
    </lineage>
</organism>
<dbReference type="SUPFAM" id="SSF52172">
    <property type="entry name" value="CheY-like"/>
    <property type="match status" value="1"/>
</dbReference>
<dbReference type="SMART" id="SM00342">
    <property type="entry name" value="HTH_ARAC"/>
    <property type="match status" value="1"/>
</dbReference>
<dbReference type="InterPro" id="IPR036890">
    <property type="entry name" value="HATPase_C_sf"/>
</dbReference>
<keyword evidence="3 7" id="KW-0597">Phosphoprotein</keyword>
<dbReference type="EC" id="2.7.13.3" evidence="2"/>
<evidence type="ECO:0000259" key="11">
    <source>
        <dbReference type="PROSITE" id="PS50110"/>
    </source>
</evidence>
<evidence type="ECO:0000256" key="3">
    <source>
        <dbReference type="ARBA" id="ARBA00022553"/>
    </source>
</evidence>
<dbReference type="InterPro" id="IPR011123">
    <property type="entry name" value="Y_Y_Y"/>
</dbReference>
<dbReference type="Gene3D" id="2.60.40.10">
    <property type="entry name" value="Immunoglobulins"/>
    <property type="match status" value="1"/>
</dbReference>
<dbReference type="InterPro" id="IPR001789">
    <property type="entry name" value="Sig_transdc_resp-reg_receiver"/>
</dbReference>
<dbReference type="PANTHER" id="PTHR43547">
    <property type="entry name" value="TWO-COMPONENT HISTIDINE KINASE"/>
    <property type="match status" value="1"/>
</dbReference>
<dbReference type="InterPro" id="IPR015943">
    <property type="entry name" value="WD40/YVTN_repeat-like_dom_sf"/>
</dbReference>
<dbReference type="Gene3D" id="3.30.565.10">
    <property type="entry name" value="Histidine kinase-like ATPase, C-terminal domain"/>
    <property type="match status" value="1"/>
</dbReference>
<feature type="transmembrane region" description="Helical" evidence="8">
    <location>
        <begin position="788"/>
        <end position="808"/>
    </location>
</feature>
<dbReference type="InterPro" id="IPR018062">
    <property type="entry name" value="HTH_AraC-typ_CS"/>
</dbReference>
<evidence type="ECO:0000256" key="2">
    <source>
        <dbReference type="ARBA" id="ARBA00012438"/>
    </source>
</evidence>
<feature type="domain" description="HTH araC/xylS-type" evidence="9">
    <location>
        <begin position="1252"/>
        <end position="1351"/>
    </location>
</feature>
<dbReference type="InterPro" id="IPR011047">
    <property type="entry name" value="Quinoprotein_ADH-like_sf"/>
</dbReference>
<name>A0ABU3D4U3_9FLAO</name>
<dbReference type="InterPro" id="IPR004358">
    <property type="entry name" value="Sig_transdc_His_kin-like_C"/>
</dbReference>
<feature type="modified residue" description="4-aspartylphosphate" evidence="7">
    <location>
        <position position="1153"/>
    </location>
</feature>
<dbReference type="PROSITE" id="PS50109">
    <property type="entry name" value="HIS_KIN"/>
    <property type="match status" value="1"/>
</dbReference>
<keyword evidence="6" id="KW-0804">Transcription</keyword>
<dbReference type="InterPro" id="IPR011110">
    <property type="entry name" value="Reg_prop"/>
</dbReference>
<dbReference type="SMART" id="SM00448">
    <property type="entry name" value="REC"/>
    <property type="match status" value="1"/>
</dbReference>
<accession>A0ABU3D4U3</accession>
<evidence type="ECO:0000259" key="9">
    <source>
        <dbReference type="PROSITE" id="PS01124"/>
    </source>
</evidence>
<dbReference type="Pfam" id="PF07495">
    <property type="entry name" value="Y_Y_Y"/>
    <property type="match status" value="1"/>
</dbReference>
<dbReference type="InterPro" id="IPR003661">
    <property type="entry name" value="HisK_dim/P_dom"/>
</dbReference>
<evidence type="ECO:0000256" key="5">
    <source>
        <dbReference type="ARBA" id="ARBA00023125"/>
    </source>
</evidence>
<dbReference type="Proteomes" id="UP001262582">
    <property type="component" value="Unassembled WGS sequence"/>
</dbReference>
<dbReference type="PROSITE" id="PS00041">
    <property type="entry name" value="HTH_ARAC_FAMILY_1"/>
    <property type="match status" value="1"/>
</dbReference>
<dbReference type="Pfam" id="PF00072">
    <property type="entry name" value="Response_reg"/>
    <property type="match status" value="1"/>
</dbReference>
<evidence type="ECO:0000256" key="7">
    <source>
        <dbReference type="PROSITE-ProRule" id="PRU00169"/>
    </source>
</evidence>
<comment type="catalytic activity">
    <reaction evidence="1">
        <text>ATP + protein L-histidine = ADP + protein N-phospho-L-histidine.</text>
        <dbReference type="EC" id="2.7.13.3"/>
    </reaction>
</comment>
<keyword evidence="8" id="KW-1133">Transmembrane helix</keyword>
<dbReference type="PROSITE" id="PS01124">
    <property type="entry name" value="HTH_ARAC_FAMILY_2"/>
    <property type="match status" value="1"/>
</dbReference>
<keyword evidence="5" id="KW-0238">DNA-binding</keyword>
<dbReference type="SUPFAM" id="SSF63829">
    <property type="entry name" value="Calcium-dependent phosphotriesterase"/>
    <property type="match status" value="1"/>
</dbReference>
<keyword evidence="4" id="KW-0805">Transcription regulation</keyword>
<dbReference type="RefSeq" id="WP_311502897.1">
    <property type="nucleotide sequence ID" value="NZ_JAVRHK010000004.1"/>
</dbReference>
<evidence type="ECO:0000256" key="6">
    <source>
        <dbReference type="ARBA" id="ARBA00023163"/>
    </source>
</evidence>
<protein>
    <recommendedName>
        <fullName evidence="2">histidine kinase</fullName>
        <ecNumber evidence="2">2.7.13.3</ecNumber>
    </recommendedName>
</protein>
<dbReference type="Pfam" id="PF00512">
    <property type="entry name" value="HisKA"/>
    <property type="match status" value="1"/>
</dbReference>
<dbReference type="InterPro" id="IPR013783">
    <property type="entry name" value="Ig-like_fold"/>
</dbReference>
<comment type="caution">
    <text evidence="12">The sequence shown here is derived from an EMBL/GenBank/DDBJ whole genome shotgun (WGS) entry which is preliminary data.</text>
</comment>
<dbReference type="Pfam" id="PF12833">
    <property type="entry name" value="HTH_18"/>
    <property type="match status" value="1"/>
</dbReference>
<feature type="domain" description="Histidine kinase" evidence="10">
    <location>
        <begin position="845"/>
        <end position="1063"/>
    </location>
</feature>
<dbReference type="PROSITE" id="PS50110">
    <property type="entry name" value="RESPONSE_REGULATORY"/>
    <property type="match status" value="1"/>
</dbReference>
<dbReference type="SUPFAM" id="SSF50998">
    <property type="entry name" value="Quinoprotein alcohol dehydrogenase-like"/>
    <property type="match status" value="1"/>
</dbReference>
<dbReference type="Gene3D" id="1.10.10.60">
    <property type="entry name" value="Homeodomain-like"/>
    <property type="match status" value="1"/>
</dbReference>
<dbReference type="PANTHER" id="PTHR43547:SF2">
    <property type="entry name" value="HYBRID SIGNAL TRANSDUCTION HISTIDINE KINASE C"/>
    <property type="match status" value="1"/>
</dbReference>
<dbReference type="InterPro" id="IPR036097">
    <property type="entry name" value="HisK_dim/P_sf"/>
</dbReference>
<evidence type="ECO:0000256" key="1">
    <source>
        <dbReference type="ARBA" id="ARBA00000085"/>
    </source>
</evidence>
<dbReference type="InterPro" id="IPR018060">
    <property type="entry name" value="HTH_AraC"/>
</dbReference>
<feature type="domain" description="Response regulatory" evidence="11">
    <location>
        <begin position="1105"/>
        <end position="1220"/>
    </location>
</feature>
<sequence length="1351" mass="153943">MSIKYKSLFLFIFCLQSFLKLHGQAYTVFDKIDNSNGLSNGRVTSIVKDAGGFVWIATKNGLNRYDGFESKVYTRQNSSISSNDISDLFLDSKNRLWVATLGGGLNFYNAELDKFQVFKSSESPTSIASNQVNTIFEDAKGYIWLGTENGLSLFDEARGKFFNYHHSKNKNSLSHNSVTGIFQTEEGTLWIGTFGGGLNKFDIKNQQFQHINSGETYFSSFIYTIYGRDKENILLGTSGAGLLMYNIKSGKFSDYLQDLGVEKDVNIVRAITRDRCGDLWIGTDGNGLFKIEGEAENVPKIQNSLYNFQLRSSLSGNAIYEIMEDNKSNLWIGTAWNGINILVNDKDYELLFSDIKGENPSPVLSVFKDKTRLFLGLDGNGLTVYNAEDNKVSYFNKESENYIGGSYFQHIVKNSTGNKLWLGTFANGLISFNPENGNFQQYTHESENLNSLSYNDVRYIIPEENGNLWIATWGGGLNYFDHQTESFKRFRASESNTNALNSDNILALQKQKEKLWIATFGGGLALYNLKTEKFQHFEFNEENSNSPSGNNLFSLLLDSSQKLWIGTSGAGINIFDPETGKFNRFPKEENLRYATVTAIIEDNNSNIWFSTKQGIWQYNRKQQEFKSFPGLNGEFHINSAFKDAEGLLYFGGINGVVRFDPAEVQYSSNAPAVVLTNFKLFNKELPVGENEVLDKNIASEEQLVLKHNADVITFEFAALKFPFSDNCEYAIKMENFDETWRNIGKDRTATFTNLAPGEYTFKVKSRETWAEWGEDYASINITILKPFWLQWWAFCIYILLILALFYLFRRYIVAWEQMKANLRLEKFTHEKDTELYTLKQQFFTNVSHEIRTPVTLILGATNRLMEKGSFVGKKESAPVKTIHKHGKHLLHLVNELLDFRNLDLESVKLKVAEENWISFCEEIFLSFTENAQQKKIDLKWETSAEKISLWFDANQMEKVLYNLLSNALKFTPEGGSIKMGIFIHEEEAVLKVSDTGIGIGKKQRDKIFRRFYQTKKSREFNETGFGLGLSISKEIIDLHKGQLYVESQKGKGSTFILRLLRGRKHFKKDQIIKTLSGNKDYIEHIAEEPSPVSKDVDLSDINGETVMIIEDNFEVREYIAGLLKDYCIIIEAANGKDAIELITDKQPDLIISDIMMPVMDGVSFTRYLKTNPETSHIPVILLTARATSAQRMEGYETGADAYITKPFSEQILKLRIKNLINSRNLLRAKFTSEKAVLPADLAINSLDEKFLEALINTIRENIDTESLNADFLSKELAMSHSVIYKKVKSLTGMTLVEFVRDFKLKIARELIAEKGFSVSEACYRIGYSDRKYFSKLFKKKFGSNPSEYSKK</sequence>
<dbReference type="PRINTS" id="PR00344">
    <property type="entry name" value="BCTRLSENSOR"/>
</dbReference>
<evidence type="ECO:0000259" key="10">
    <source>
        <dbReference type="PROSITE" id="PS50109"/>
    </source>
</evidence>
<dbReference type="SMART" id="SM00388">
    <property type="entry name" value="HisKA"/>
    <property type="match status" value="1"/>
</dbReference>
<proteinExistence type="predicted"/>
<dbReference type="EMBL" id="JAVRHK010000004">
    <property type="protein sequence ID" value="MDT0676558.1"/>
    <property type="molecule type" value="Genomic_DNA"/>
</dbReference>
<keyword evidence="8" id="KW-0812">Transmembrane</keyword>